<evidence type="ECO:0000313" key="1">
    <source>
        <dbReference type="EMBL" id="MCL6352241.1"/>
    </source>
</evidence>
<evidence type="ECO:0000313" key="2">
    <source>
        <dbReference type="EMBL" id="MCL6369852.1"/>
    </source>
</evidence>
<dbReference type="AlphaFoldDB" id="A0AAW5GHQ4"/>
<organism evidence="2 4">
    <name type="scientific">Pectobacterium polaris</name>
    <dbReference type="NCBI Taxonomy" id="2042057"/>
    <lineage>
        <taxon>Bacteria</taxon>
        <taxon>Pseudomonadati</taxon>
        <taxon>Pseudomonadota</taxon>
        <taxon>Gammaproteobacteria</taxon>
        <taxon>Enterobacterales</taxon>
        <taxon>Pectobacteriaceae</taxon>
        <taxon>Pectobacterium</taxon>
    </lineage>
</organism>
<protein>
    <submittedName>
        <fullName evidence="2">SMI1/KNR4 family protein</fullName>
    </submittedName>
</protein>
<dbReference type="Proteomes" id="UP001055618">
    <property type="component" value="Unassembled WGS sequence"/>
</dbReference>
<reference evidence="2" key="1">
    <citation type="submission" date="2019-02" db="EMBL/GenBank/DDBJ databases">
        <title>New Zealand Erwinia strains with phe-tRNA free attachment sites.</title>
        <authorList>
            <person name="Nunes-Leite L."/>
            <person name="Pitman A.R."/>
        </authorList>
    </citation>
    <scope>NUCLEOTIDE SEQUENCE</scope>
    <source>
        <strain evidence="2">Ec-140</strain>
        <strain evidence="1">Ec-143</strain>
    </source>
</reference>
<dbReference type="EMBL" id="SGPX01000007">
    <property type="protein sequence ID" value="MCL6352241.1"/>
    <property type="molecule type" value="Genomic_DNA"/>
</dbReference>
<proteinExistence type="predicted"/>
<evidence type="ECO:0000313" key="4">
    <source>
        <dbReference type="Proteomes" id="UP001057360"/>
    </source>
</evidence>
<dbReference type="Proteomes" id="UP001057360">
    <property type="component" value="Unassembled WGS sequence"/>
</dbReference>
<comment type="caution">
    <text evidence="2">The sequence shown here is derived from an EMBL/GenBank/DDBJ whole genome shotgun (WGS) entry which is preliminary data.</text>
</comment>
<evidence type="ECO:0000313" key="3">
    <source>
        <dbReference type="Proteomes" id="UP001055618"/>
    </source>
</evidence>
<dbReference type="EMBL" id="SGPY01000007">
    <property type="protein sequence ID" value="MCL6369852.1"/>
    <property type="molecule type" value="Genomic_DNA"/>
</dbReference>
<accession>A0AAW5GHQ4</accession>
<sequence>MKNGAYGFESALHIYPFETVGLDTGLLDWNNYNLWISAYGQLAIDSIYFAEDIFGGQFCIKIDGVYSFDPETGRSEKLATCLDDWCNYILDDYNYFTGYSLAHAWQKKHGMIPVGYRLIPRVPFVMGGEFSIDNLVMEKSEEAMKIRASIALQIKDLKDGDAVELKYL</sequence>
<name>A0AAW5GHQ4_9GAMM</name>
<keyword evidence="3" id="KW-1185">Reference proteome</keyword>
<gene>
    <name evidence="1" type="ORF">EXT50_13820</name>
    <name evidence="2" type="ORF">EXT53_14920</name>
</gene>